<name>A0ABN8CPI1_9STRA</name>
<sequence>MTGRITEQTCHVEMSLRRLGVSLNWGGRHCGSGAGKGMCRGWKRVDMAPGCARSLPAGGRGGRVSSSDWEHRRRRARTQKRGNCSHCTPLQRVMQHTGCIKWEVCRVRLS</sequence>
<reference evidence="2 3" key="1">
    <citation type="submission" date="2021-11" db="EMBL/GenBank/DDBJ databases">
        <authorList>
            <person name="Islam A."/>
            <person name="Islam S."/>
            <person name="Flora M.S."/>
            <person name="Rahman M."/>
            <person name="Ziaur R.M."/>
            <person name="Epstein J.H."/>
            <person name="Hassan M."/>
            <person name="Klassen M."/>
            <person name="Woodard K."/>
            <person name="Webb A."/>
            <person name="Webby R.J."/>
            <person name="El Zowalaty M.E."/>
        </authorList>
    </citation>
    <scope>NUCLEOTIDE SEQUENCE [LARGE SCALE GENOMIC DNA]</scope>
    <source>
        <strain evidence="2">Pbs1</strain>
    </source>
</reference>
<organism evidence="2 3">
    <name type="scientific">Peronospora belbahrii</name>
    <dbReference type="NCBI Taxonomy" id="622444"/>
    <lineage>
        <taxon>Eukaryota</taxon>
        <taxon>Sar</taxon>
        <taxon>Stramenopiles</taxon>
        <taxon>Oomycota</taxon>
        <taxon>Peronosporomycetes</taxon>
        <taxon>Peronosporales</taxon>
        <taxon>Peronosporaceae</taxon>
        <taxon>Peronospora</taxon>
    </lineage>
</organism>
<evidence type="ECO:0000256" key="1">
    <source>
        <dbReference type="SAM" id="MobiDB-lite"/>
    </source>
</evidence>
<keyword evidence="3" id="KW-1185">Reference proteome</keyword>
<gene>
    <name evidence="2" type="ORF">PBS001_LOCUS1755</name>
</gene>
<evidence type="ECO:0000313" key="2">
    <source>
        <dbReference type="EMBL" id="CAH0515027.1"/>
    </source>
</evidence>
<proteinExistence type="predicted"/>
<feature type="region of interest" description="Disordered" evidence="1">
    <location>
        <begin position="56"/>
        <end position="81"/>
    </location>
</feature>
<accession>A0ABN8CPI1</accession>
<comment type="caution">
    <text evidence="2">The sequence shown here is derived from an EMBL/GenBank/DDBJ whole genome shotgun (WGS) entry which is preliminary data.</text>
</comment>
<protein>
    <submittedName>
        <fullName evidence="2">Uncharacterized protein</fullName>
    </submittedName>
</protein>
<evidence type="ECO:0000313" key="3">
    <source>
        <dbReference type="Proteomes" id="UP001158986"/>
    </source>
</evidence>
<dbReference type="Proteomes" id="UP001158986">
    <property type="component" value="Unassembled WGS sequence"/>
</dbReference>
<dbReference type="EMBL" id="CAKLCB010000096">
    <property type="protein sequence ID" value="CAH0515027.1"/>
    <property type="molecule type" value="Genomic_DNA"/>
</dbReference>